<keyword evidence="3" id="KW-0732">Signal</keyword>
<dbReference type="Proteomes" id="UP001202328">
    <property type="component" value="Unassembled WGS sequence"/>
</dbReference>
<comment type="subcellular location">
    <subcellularLocation>
        <location evidence="1">Membrane</location>
        <topology evidence="1">Single-pass membrane protein</topology>
    </subcellularLocation>
</comment>
<dbReference type="SUPFAM" id="SSF57196">
    <property type="entry name" value="EGF/Laminin"/>
    <property type="match status" value="1"/>
</dbReference>
<keyword evidence="9" id="KW-1185">Reference proteome</keyword>
<dbReference type="PROSITE" id="PS00010">
    <property type="entry name" value="ASX_HYDROXYL"/>
    <property type="match status" value="1"/>
</dbReference>
<gene>
    <name evidence="8" type="ORF">MKW98_020284</name>
</gene>
<dbReference type="GO" id="GO:0005509">
    <property type="term" value="F:calcium ion binding"/>
    <property type="evidence" value="ECO:0007669"/>
    <property type="project" value="InterPro"/>
</dbReference>
<accession>A0AAD4TDW2</accession>
<dbReference type="GO" id="GO:0016020">
    <property type="term" value="C:membrane"/>
    <property type="evidence" value="ECO:0007669"/>
    <property type="project" value="UniProtKB-SubCell"/>
</dbReference>
<feature type="domain" description="EGF-like" evidence="7">
    <location>
        <begin position="364"/>
        <end position="401"/>
    </location>
</feature>
<dbReference type="GO" id="GO:0030247">
    <property type="term" value="F:polysaccharide binding"/>
    <property type="evidence" value="ECO:0007669"/>
    <property type="project" value="InterPro"/>
</dbReference>
<dbReference type="Pfam" id="PF07645">
    <property type="entry name" value="EGF_CA"/>
    <property type="match status" value="1"/>
</dbReference>
<dbReference type="InterPro" id="IPR018097">
    <property type="entry name" value="EGF_Ca-bd_CS"/>
</dbReference>
<dbReference type="Gene3D" id="2.10.25.10">
    <property type="entry name" value="Laminin"/>
    <property type="match status" value="2"/>
</dbReference>
<comment type="caution">
    <text evidence="8">The sequence shown here is derived from an EMBL/GenBank/DDBJ whole genome shotgun (WGS) entry which is preliminary data.</text>
</comment>
<dbReference type="EMBL" id="JAJJMB010002072">
    <property type="protein sequence ID" value="KAI3953089.1"/>
    <property type="molecule type" value="Genomic_DNA"/>
</dbReference>
<dbReference type="Pfam" id="PF13947">
    <property type="entry name" value="GUB_WAK_bind"/>
    <property type="match status" value="1"/>
</dbReference>
<dbReference type="AlphaFoldDB" id="A0AAD4TDW2"/>
<feature type="non-terminal residue" evidence="8">
    <location>
        <position position="1"/>
    </location>
</feature>
<dbReference type="InterPro" id="IPR025287">
    <property type="entry name" value="WAK_GUB"/>
</dbReference>
<dbReference type="CDD" id="cd00054">
    <property type="entry name" value="EGF_CA"/>
    <property type="match status" value="1"/>
</dbReference>
<keyword evidence="5" id="KW-1015">Disulfide bond</keyword>
<reference evidence="8" key="1">
    <citation type="submission" date="2022-04" db="EMBL/GenBank/DDBJ databases">
        <title>A functionally conserved STORR gene fusion in Papaver species that diverged 16.8 million years ago.</title>
        <authorList>
            <person name="Catania T."/>
        </authorList>
    </citation>
    <scope>NUCLEOTIDE SEQUENCE</scope>
    <source>
        <strain evidence="8">S-188037</strain>
    </source>
</reference>
<dbReference type="SMART" id="SM00181">
    <property type="entry name" value="EGF"/>
    <property type="match status" value="2"/>
</dbReference>
<evidence type="ECO:0000313" key="8">
    <source>
        <dbReference type="EMBL" id="KAI3953089.1"/>
    </source>
</evidence>
<evidence type="ECO:0000256" key="1">
    <source>
        <dbReference type="ARBA" id="ARBA00004167"/>
    </source>
</evidence>
<dbReference type="InterPro" id="IPR049883">
    <property type="entry name" value="NOTCH1_EGF-like"/>
</dbReference>
<sequence length="430" mass="47586">MRSPFFFLSWVCKFFYLYFLTVIFATTTALQADVVLATRKLQAAPTTMRPESNSNSPSNYMVITKPGCVDKCGNLSLPYPFGMGSSNCYRDHRFKITCNYSKSRPVAYLKTLHRQYEVLHIMPTYVRINILTKVICDTDNVTGVTSNLIDPFTNSSEPDLEGTIFTISHKQNKLMVLGCNIYGYITTKIFEIDDLKTTPSSGCASRCSVDSITSPYPCIGSGCCKVSIPKGLTKFNIQTNRISFGSESEFSIGNNDSYGPCSRVTRSRVFLVDQTFSGFGDLIQSKNDSFVPLVLDWAISEVTKDDASHSRSRAPTCREAKKYPSSYACGQSADCHVSECGAGYYCKCLTGYEGNPYLLLGCQDIDECKVPHKCGEEGICINAPGSYSCECPPGWTLDISKQGYLCTPGKQRPENQKDKQRLPIAIIVSS</sequence>
<proteinExistence type="predicted"/>
<evidence type="ECO:0000313" key="9">
    <source>
        <dbReference type="Proteomes" id="UP001202328"/>
    </source>
</evidence>
<evidence type="ECO:0000259" key="7">
    <source>
        <dbReference type="PROSITE" id="PS50026"/>
    </source>
</evidence>
<dbReference type="PROSITE" id="PS50026">
    <property type="entry name" value="EGF_3"/>
    <property type="match status" value="1"/>
</dbReference>
<protein>
    <recommendedName>
        <fullName evidence="7">EGF-like domain-containing protein</fullName>
    </recommendedName>
</protein>
<name>A0AAD4TDW2_9MAGN</name>
<evidence type="ECO:0000256" key="2">
    <source>
        <dbReference type="ARBA" id="ARBA00022536"/>
    </source>
</evidence>
<dbReference type="SMART" id="SM00179">
    <property type="entry name" value="EGF_CA"/>
    <property type="match status" value="1"/>
</dbReference>
<dbReference type="InterPro" id="IPR000742">
    <property type="entry name" value="EGF"/>
</dbReference>
<organism evidence="8 9">
    <name type="scientific">Papaver atlanticum</name>
    <dbReference type="NCBI Taxonomy" id="357466"/>
    <lineage>
        <taxon>Eukaryota</taxon>
        <taxon>Viridiplantae</taxon>
        <taxon>Streptophyta</taxon>
        <taxon>Embryophyta</taxon>
        <taxon>Tracheophyta</taxon>
        <taxon>Spermatophyta</taxon>
        <taxon>Magnoliopsida</taxon>
        <taxon>Ranunculales</taxon>
        <taxon>Papaveraceae</taxon>
        <taxon>Papaveroideae</taxon>
        <taxon>Papaver</taxon>
    </lineage>
</organism>
<evidence type="ECO:0000256" key="4">
    <source>
        <dbReference type="ARBA" id="ARBA00022737"/>
    </source>
</evidence>
<keyword evidence="4" id="KW-0677">Repeat</keyword>
<evidence type="ECO:0000256" key="5">
    <source>
        <dbReference type="ARBA" id="ARBA00023157"/>
    </source>
</evidence>
<evidence type="ECO:0000256" key="6">
    <source>
        <dbReference type="PROSITE-ProRule" id="PRU00076"/>
    </source>
</evidence>
<dbReference type="PANTHER" id="PTHR33491">
    <property type="entry name" value="OSJNBA0016N04.9 PROTEIN"/>
    <property type="match status" value="1"/>
</dbReference>
<dbReference type="InterPro" id="IPR001881">
    <property type="entry name" value="EGF-like_Ca-bd_dom"/>
</dbReference>
<dbReference type="PROSITE" id="PS01187">
    <property type="entry name" value="EGF_CA"/>
    <property type="match status" value="1"/>
</dbReference>
<keyword evidence="2 6" id="KW-0245">EGF-like domain</keyword>
<dbReference type="FunFam" id="2.10.25.10:FF:000038">
    <property type="entry name" value="Fibrillin 2"/>
    <property type="match status" value="1"/>
</dbReference>
<comment type="caution">
    <text evidence="6">Lacks conserved residue(s) required for the propagation of feature annotation.</text>
</comment>
<dbReference type="InterPro" id="IPR000152">
    <property type="entry name" value="EGF-type_Asp/Asn_hydroxyl_site"/>
</dbReference>
<evidence type="ECO:0000256" key="3">
    <source>
        <dbReference type="ARBA" id="ARBA00022729"/>
    </source>
</evidence>